<dbReference type="EMBL" id="CP000010">
    <property type="protein sequence ID" value="AAU48024.1"/>
    <property type="molecule type" value="Genomic_DNA"/>
</dbReference>
<name>A0A0H2WGT5_BURMA</name>
<sequence length="52" mass="5951">MSSGAHWNGAGQRAFDARRAIENTYLTTVIGRQKFANFSHHEPLFHTDFCRV</sequence>
<evidence type="ECO:0000313" key="2">
    <source>
        <dbReference type="Proteomes" id="UP000006693"/>
    </source>
</evidence>
<proteinExistence type="predicted"/>
<protein>
    <submittedName>
        <fullName evidence="1">Uncharacterized protein</fullName>
    </submittedName>
</protein>
<dbReference type="HOGENOM" id="CLU_3077630_0_0_4"/>
<organism evidence="1 2">
    <name type="scientific">Burkholderia mallei (strain ATCC 23344)</name>
    <dbReference type="NCBI Taxonomy" id="243160"/>
    <lineage>
        <taxon>Bacteria</taxon>
        <taxon>Pseudomonadati</taxon>
        <taxon>Pseudomonadota</taxon>
        <taxon>Betaproteobacteria</taxon>
        <taxon>Burkholderiales</taxon>
        <taxon>Burkholderiaceae</taxon>
        <taxon>Burkholderia</taxon>
        <taxon>pseudomallei group</taxon>
    </lineage>
</organism>
<reference evidence="1 2" key="1">
    <citation type="journal article" date="2004" name="Proc. Natl. Acad. Sci. U.S.A.">
        <title>Structural flexibility in the Burkholderia mallei genome.</title>
        <authorList>
            <person name="Nierman W.C."/>
            <person name="DeShazer D."/>
            <person name="Kim H.S."/>
            <person name="Tettelin H."/>
            <person name="Nelson K.E."/>
            <person name="Feldblyum T."/>
            <person name="Ulrich R.L."/>
            <person name="Ronning C.M."/>
            <person name="Brinkac L.M."/>
            <person name="Daugherty S.C."/>
            <person name="Davidsen T.D."/>
            <person name="Deboy R.T."/>
            <person name="Dimitrov G."/>
            <person name="Dodson R.J."/>
            <person name="Durkin A.S."/>
            <person name="Gwinn M.L."/>
            <person name="Haft D.H."/>
            <person name="Khouri H."/>
            <person name="Kolonay J.F."/>
            <person name="Madupu R."/>
            <person name="Mohammoud Y."/>
            <person name="Nelson W.C."/>
            <person name="Radune D."/>
            <person name="Romero C.M."/>
            <person name="Sarria S."/>
            <person name="Selengut J."/>
            <person name="Shamblin C."/>
            <person name="Sullivan S.A."/>
            <person name="White O."/>
            <person name="Yu Y."/>
            <person name="Zafar N."/>
            <person name="Zhou L."/>
            <person name="Fraser C.M."/>
        </authorList>
    </citation>
    <scope>NUCLEOTIDE SEQUENCE [LARGE SCALE GENOMIC DNA]</scope>
    <source>
        <strain evidence="1 2">ATCC 23344</strain>
    </source>
</reference>
<dbReference type="AlphaFoldDB" id="A0A0H2WGT5"/>
<accession>A0A0H2WGT5</accession>
<evidence type="ECO:0000313" key="1">
    <source>
        <dbReference type="EMBL" id="AAU48024.1"/>
    </source>
</evidence>
<keyword evidence="2" id="KW-1185">Reference proteome</keyword>
<dbReference type="KEGG" id="bma:BMA2949"/>
<dbReference type="Proteomes" id="UP000006693">
    <property type="component" value="Chromosome 1"/>
</dbReference>
<gene>
    <name evidence="1" type="ordered locus">BMA2949</name>
</gene>